<feature type="domain" description="GspL cytoplasmic actin-ATPase-like" evidence="11">
    <location>
        <begin position="32"/>
        <end position="218"/>
    </location>
</feature>
<feature type="domain" description="GspL periplasmic" evidence="12">
    <location>
        <begin position="224"/>
        <end position="377"/>
    </location>
</feature>
<dbReference type="Pfam" id="PF12693">
    <property type="entry name" value="GspL_C"/>
    <property type="match status" value="1"/>
</dbReference>
<dbReference type="GO" id="GO:0005886">
    <property type="term" value="C:plasma membrane"/>
    <property type="evidence" value="ECO:0007669"/>
    <property type="project" value="UniProtKB-SubCell"/>
</dbReference>
<evidence type="ECO:0000256" key="7">
    <source>
        <dbReference type="ARBA" id="ARBA00022927"/>
    </source>
</evidence>
<evidence type="ECO:0000256" key="6">
    <source>
        <dbReference type="ARBA" id="ARBA00022692"/>
    </source>
</evidence>
<dbReference type="InterPro" id="IPR024230">
    <property type="entry name" value="GspL_cyto_dom"/>
</dbReference>
<dbReference type="eggNOG" id="COG3297">
    <property type="taxonomic scope" value="Bacteria"/>
</dbReference>
<keyword evidence="6" id="KW-0812">Transmembrane</keyword>
<dbReference type="GO" id="GO:0015628">
    <property type="term" value="P:protein secretion by the type II secretion system"/>
    <property type="evidence" value="ECO:0007669"/>
    <property type="project" value="InterPro"/>
</dbReference>
<dbReference type="PIRSF" id="PIRSF015761">
    <property type="entry name" value="Protein_L"/>
    <property type="match status" value="1"/>
</dbReference>
<keyword evidence="14" id="KW-1185">Reference proteome</keyword>
<keyword evidence="8" id="KW-1133">Transmembrane helix</keyword>
<dbReference type="InterPro" id="IPR043129">
    <property type="entry name" value="ATPase_NBD"/>
</dbReference>
<dbReference type="Pfam" id="PF05134">
    <property type="entry name" value="T2SSL"/>
    <property type="match status" value="1"/>
</dbReference>
<dbReference type="Gene3D" id="3.30.420.380">
    <property type="match status" value="1"/>
</dbReference>
<organism evidence="13 14">
    <name type="scientific">Pseudomonas taeanensis MS-3</name>
    <dbReference type="NCBI Taxonomy" id="1395571"/>
    <lineage>
        <taxon>Bacteria</taxon>
        <taxon>Pseudomonadati</taxon>
        <taxon>Pseudomonadota</taxon>
        <taxon>Gammaproteobacteria</taxon>
        <taxon>Pseudomonadales</taxon>
        <taxon>Pseudomonadaceae</taxon>
        <taxon>Pseudomonas</taxon>
    </lineage>
</organism>
<dbReference type="Proteomes" id="UP000030063">
    <property type="component" value="Unassembled WGS sequence"/>
</dbReference>
<evidence type="ECO:0000256" key="1">
    <source>
        <dbReference type="ARBA" id="ARBA00004377"/>
    </source>
</evidence>
<dbReference type="RefSeq" id="WP_025165539.1">
    <property type="nucleotide sequence ID" value="NZ_AWSQ01000002.1"/>
</dbReference>
<dbReference type="GO" id="GO:0015627">
    <property type="term" value="C:type II protein secretion system complex"/>
    <property type="evidence" value="ECO:0007669"/>
    <property type="project" value="InterPro"/>
</dbReference>
<evidence type="ECO:0000256" key="3">
    <source>
        <dbReference type="ARBA" id="ARBA00022448"/>
    </source>
</evidence>
<dbReference type="AlphaFoldDB" id="A0A0A1YNN8"/>
<name>A0A0A1YNN8_9PSED</name>
<keyword evidence="5" id="KW-0997">Cell inner membrane</keyword>
<dbReference type="Gene3D" id="3.30.1360.100">
    <property type="entry name" value="General secretion pathway protein M, EpsM"/>
    <property type="match status" value="1"/>
</dbReference>
<comment type="function">
    <text evidence="10">Inner membrane component of the type II secretion system required for the energy-dependent secretion of extracellular factors such as proteases and toxins from the periplasm.</text>
</comment>
<reference evidence="13 14" key="1">
    <citation type="journal article" date="2014" name="Genome Announc.">
        <title>Draft Genome Sequence of Petroleum Oil-Degrading Marine Bacterium Pseudomonas taeanensis Strain MS-3, Isolated from a Crude Oil-Contaminated Seashore.</title>
        <authorList>
            <person name="Lee S.Y."/>
            <person name="Kim S.H."/>
            <person name="Lee D.G."/>
            <person name="Shin S."/>
            <person name="Yun S.H."/>
            <person name="Choi C.W."/>
            <person name="Chung Y.H."/>
            <person name="Choi J.S."/>
            <person name="Kahng H.Y."/>
            <person name="Kim S.I."/>
        </authorList>
    </citation>
    <scope>NUCLEOTIDE SEQUENCE [LARGE SCALE GENOMIC DNA]</scope>
    <source>
        <strain evidence="13 14">MS-3</strain>
    </source>
</reference>
<keyword evidence="9" id="KW-0472">Membrane</keyword>
<dbReference type="InterPro" id="IPR025691">
    <property type="entry name" value="GspL_pp_dom"/>
</dbReference>
<evidence type="ECO:0000256" key="5">
    <source>
        <dbReference type="ARBA" id="ARBA00022519"/>
    </source>
</evidence>
<evidence type="ECO:0000256" key="4">
    <source>
        <dbReference type="ARBA" id="ARBA00022475"/>
    </source>
</evidence>
<evidence type="ECO:0000313" key="13">
    <source>
        <dbReference type="EMBL" id="KFX70279.1"/>
    </source>
</evidence>
<dbReference type="CDD" id="cd24017">
    <property type="entry name" value="ASKHA_T2SSL_N"/>
    <property type="match status" value="1"/>
</dbReference>
<proteinExistence type="inferred from homology"/>
<evidence type="ECO:0000259" key="11">
    <source>
        <dbReference type="Pfam" id="PF05134"/>
    </source>
</evidence>
<keyword evidence="4" id="KW-1003">Cell membrane</keyword>
<comment type="subcellular location">
    <subcellularLocation>
        <location evidence="1">Cell inner membrane</location>
        <topology evidence="1">Single-pass membrane protein</topology>
    </subcellularLocation>
</comment>
<comment type="caution">
    <text evidence="13">The sequence shown here is derived from an EMBL/GenBank/DDBJ whole genome shotgun (WGS) entry which is preliminary data.</text>
</comment>
<protein>
    <recommendedName>
        <fullName evidence="10">Type II secretion system protein L</fullName>
        <shortName evidence="10">T2SS protein L</shortName>
    </recommendedName>
</protein>
<dbReference type="OrthoDB" id="7011844at2"/>
<gene>
    <name evidence="13" type="ORF">TMS3_0112400</name>
</gene>
<evidence type="ECO:0000313" key="14">
    <source>
        <dbReference type="Proteomes" id="UP000030063"/>
    </source>
</evidence>
<dbReference type="NCBIfam" id="TIGR01709">
    <property type="entry name" value="typeII_sec_gspL"/>
    <property type="match status" value="1"/>
</dbReference>
<dbReference type="GO" id="GO:0009276">
    <property type="term" value="C:Gram-negative-bacterium-type cell wall"/>
    <property type="evidence" value="ECO:0007669"/>
    <property type="project" value="InterPro"/>
</dbReference>
<evidence type="ECO:0000256" key="9">
    <source>
        <dbReference type="ARBA" id="ARBA00023136"/>
    </source>
</evidence>
<dbReference type="EMBL" id="AWSQ01000002">
    <property type="protein sequence ID" value="KFX70279.1"/>
    <property type="molecule type" value="Genomic_DNA"/>
</dbReference>
<comment type="similarity">
    <text evidence="2 10">Belongs to the GSP L family.</text>
</comment>
<evidence type="ECO:0000256" key="10">
    <source>
        <dbReference type="PIRNR" id="PIRNR015761"/>
    </source>
</evidence>
<accession>A0A0A1YNN8</accession>
<evidence type="ECO:0000259" key="12">
    <source>
        <dbReference type="Pfam" id="PF12693"/>
    </source>
</evidence>
<keyword evidence="7 10" id="KW-0653">Protein transport</keyword>
<dbReference type="InterPro" id="IPR007812">
    <property type="entry name" value="T2SS_protein-GspL"/>
</dbReference>
<evidence type="ECO:0000256" key="2">
    <source>
        <dbReference type="ARBA" id="ARBA00005318"/>
    </source>
</evidence>
<sequence>MSQLCVFLPPAACAGAFADLPVQRVQGENSQCLPFAEAVAELSGAWTLVLPVEAVTACAVELPTQKARWLRQALPFAVEELLAEDVEQLHLALGERLPDGRHRVFAMRREWLASWLALCPTPPQTIALDADLLPRGGTQLLWLDSRWLLGGAQVARLALGEEEWPSLASACPPPHVAYRTEQRSAPEPVGEFVTIDDPHRWLAQQTVMNNLAQGVFASRQSNGNWQRWRPLLGLIGLWLILQWGFNLAQGWYFQRQADTYAEASTALYQELFPDDRKLINLRAQFDQHLAASGASGQSRLLGMLAQVSQAMVAEGASVQVEQLDFSDIRGDLSMQVQAPGFSELERLRERLQEAGLAVQLGSASREADGVSARLVIGGGA</sequence>
<evidence type="ECO:0000256" key="8">
    <source>
        <dbReference type="ARBA" id="ARBA00022989"/>
    </source>
</evidence>
<dbReference type="SUPFAM" id="SSF53067">
    <property type="entry name" value="Actin-like ATPase domain"/>
    <property type="match status" value="1"/>
</dbReference>
<dbReference type="STRING" id="1395571.TMS3_0112400"/>
<keyword evidence="3 10" id="KW-0813">Transport</keyword>